<dbReference type="Proteomes" id="UP000034112">
    <property type="component" value="Unassembled WGS sequence"/>
</dbReference>
<dbReference type="InterPro" id="IPR015943">
    <property type="entry name" value="WD40/YVTN_repeat-like_dom_sf"/>
</dbReference>
<evidence type="ECO:0000313" key="3">
    <source>
        <dbReference type="Proteomes" id="UP000034112"/>
    </source>
</evidence>
<keyword evidence="1" id="KW-0732">Signal</keyword>
<dbReference type="SUPFAM" id="SSF63829">
    <property type="entry name" value="Calcium-dependent phosphotriesterase"/>
    <property type="match status" value="1"/>
</dbReference>
<evidence type="ECO:0000256" key="1">
    <source>
        <dbReference type="SAM" id="SignalP"/>
    </source>
</evidence>
<name>A0A0F9XBP1_TRIHA</name>
<sequence>MLLFSPATCWLTLSLASSLPDSQSKRDTNAVPRAAYFLDNDPSGASIVSLDILSNGTLSNPVRTLTGGKGSWAKWIIPSPAPPDNTGFAGPDSLFSANSIVVSGNFLFAVNAGSNTLSLFKIDPSNPQHLTLVGRPVGTLGDFPISVTYSEKLHMACVLNGGKRAGVACFSVDASRGLVVLDGSLRSITKAFNQTTPPGGPILTASDIMFNPSSTGLFVSTKGAPPSSAGASLTLGFIYAWPVVGETVSTTATISQPAGIILDFSLTFLGADDSILLTDAAGVGYILSVSSGLQVTVKDTVVLPSNEGLACWGVYVPELSSAYVITASITNITVVDPSTGSVTGTITLPASDVGVFDTAYDRTFLYSLTNVASIAVVDLAAKHPKLIQNLDLSDIGARKGWQGIAIYPSA</sequence>
<gene>
    <name evidence="2" type="ORF">THAR02_05342</name>
</gene>
<dbReference type="EMBL" id="JOKZ01000145">
    <property type="protein sequence ID" value="KKP02571.1"/>
    <property type="molecule type" value="Genomic_DNA"/>
</dbReference>
<organism evidence="2 3">
    <name type="scientific">Trichoderma harzianum</name>
    <name type="common">Hypocrea lixii</name>
    <dbReference type="NCBI Taxonomy" id="5544"/>
    <lineage>
        <taxon>Eukaryota</taxon>
        <taxon>Fungi</taxon>
        <taxon>Dikarya</taxon>
        <taxon>Ascomycota</taxon>
        <taxon>Pezizomycotina</taxon>
        <taxon>Sordariomycetes</taxon>
        <taxon>Hypocreomycetidae</taxon>
        <taxon>Hypocreales</taxon>
        <taxon>Hypocreaceae</taxon>
        <taxon>Trichoderma</taxon>
    </lineage>
</organism>
<dbReference type="OrthoDB" id="10006285at2759"/>
<feature type="signal peptide" evidence="1">
    <location>
        <begin position="1"/>
        <end position="18"/>
    </location>
</feature>
<dbReference type="AlphaFoldDB" id="A0A0F9XBP1"/>
<protein>
    <recommendedName>
        <fullName evidence="4">3-carboxymuconate cyclase</fullName>
    </recommendedName>
</protein>
<evidence type="ECO:0000313" key="2">
    <source>
        <dbReference type="EMBL" id="KKP02571.1"/>
    </source>
</evidence>
<evidence type="ECO:0008006" key="4">
    <source>
        <dbReference type="Google" id="ProtNLM"/>
    </source>
</evidence>
<dbReference type="OMA" id="NEGLACW"/>
<feature type="chain" id="PRO_5002529833" description="3-carboxymuconate cyclase" evidence="1">
    <location>
        <begin position="19"/>
        <end position="410"/>
    </location>
</feature>
<comment type="caution">
    <text evidence="2">The sequence shown here is derived from an EMBL/GenBank/DDBJ whole genome shotgun (WGS) entry which is preliminary data.</text>
</comment>
<proteinExistence type="predicted"/>
<accession>A0A0F9XBP1</accession>
<reference evidence="3" key="1">
    <citation type="journal article" date="2015" name="Genome Announc.">
        <title>Draft whole-genome sequence of the biocontrol agent Trichoderma harzianum T6776.</title>
        <authorList>
            <person name="Baroncelli R."/>
            <person name="Piaggeschi G."/>
            <person name="Fiorini L."/>
            <person name="Bertolini E."/>
            <person name="Zapparata A."/>
            <person name="Pe M.E."/>
            <person name="Sarrocco S."/>
            <person name="Vannacci G."/>
        </authorList>
    </citation>
    <scope>NUCLEOTIDE SEQUENCE [LARGE SCALE GENOMIC DNA]</scope>
    <source>
        <strain evidence="3">T6776</strain>
    </source>
</reference>
<dbReference type="Gene3D" id="2.130.10.10">
    <property type="entry name" value="YVTN repeat-like/Quinoprotein amine dehydrogenase"/>
    <property type="match status" value="1"/>
</dbReference>